<keyword evidence="6" id="KW-1185">Reference proteome</keyword>
<dbReference type="PANTHER" id="PTHR33121:SF79">
    <property type="entry name" value="CYCLIC DI-GMP PHOSPHODIESTERASE PDED-RELATED"/>
    <property type="match status" value="1"/>
</dbReference>
<dbReference type="NCBIfam" id="TIGR00229">
    <property type="entry name" value="sensory_box"/>
    <property type="match status" value="1"/>
</dbReference>
<reference evidence="5 6" key="1">
    <citation type="submission" date="2019-01" db="EMBL/GenBank/DDBJ databases">
        <authorList>
            <consortium name="Pathogen Informatics"/>
        </authorList>
    </citation>
    <scope>NUCLEOTIDE SEQUENCE [LARGE SCALE GENOMIC DNA]</scope>
    <source>
        <strain evidence="5 6">NCTC10172</strain>
    </source>
</reference>
<organism evidence="5 6">
    <name type="scientific">Acholeplasma hippikon</name>
    <dbReference type="NCBI Taxonomy" id="264636"/>
    <lineage>
        <taxon>Bacteria</taxon>
        <taxon>Bacillati</taxon>
        <taxon>Mycoplasmatota</taxon>
        <taxon>Mollicutes</taxon>
        <taxon>Acholeplasmatales</taxon>
        <taxon>Acholeplasmataceae</taxon>
        <taxon>Acholeplasma</taxon>
    </lineage>
</organism>
<dbReference type="CDD" id="cd01948">
    <property type="entry name" value="EAL"/>
    <property type="match status" value="1"/>
</dbReference>
<dbReference type="GO" id="GO:0000160">
    <property type="term" value="P:phosphorelay signal transduction system"/>
    <property type="evidence" value="ECO:0007669"/>
    <property type="project" value="InterPro"/>
</dbReference>
<evidence type="ECO:0000259" key="2">
    <source>
        <dbReference type="PROSITE" id="PS50110"/>
    </source>
</evidence>
<dbReference type="EMBL" id="LR215050">
    <property type="protein sequence ID" value="VEU82450.1"/>
    <property type="molecule type" value="Genomic_DNA"/>
</dbReference>
<dbReference type="InterPro" id="IPR000160">
    <property type="entry name" value="GGDEF_dom"/>
</dbReference>
<dbReference type="PROSITE" id="PS50113">
    <property type="entry name" value="PAC"/>
    <property type="match status" value="1"/>
</dbReference>
<dbReference type="SMART" id="SM00267">
    <property type="entry name" value="GGDEF"/>
    <property type="match status" value="1"/>
</dbReference>
<evidence type="ECO:0000259" key="4">
    <source>
        <dbReference type="PROSITE" id="PS50883"/>
    </source>
</evidence>
<dbReference type="Pfam" id="PF08447">
    <property type="entry name" value="PAS_3"/>
    <property type="match status" value="1"/>
</dbReference>
<dbReference type="SUPFAM" id="SSF52172">
    <property type="entry name" value="CheY-like"/>
    <property type="match status" value="1"/>
</dbReference>
<evidence type="ECO:0000256" key="1">
    <source>
        <dbReference type="PROSITE-ProRule" id="PRU00169"/>
    </source>
</evidence>
<dbReference type="SMART" id="SM00052">
    <property type="entry name" value="EAL"/>
    <property type="match status" value="1"/>
</dbReference>
<dbReference type="Proteomes" id="UP000290909">
    <property type="component" value="Chromosome"/>
</dbReference>
<dbReference type="SUPFAM" id="SSF141868">
    <property type="entry name" value="EAL domain-like"/>
    <property type="match status" value="1"/>
</dbReference>
<dbReference type="InterPro" id="IPR001633">
    <property type="entry name" value="EAL_dom"/>
</dbReference>
<dbReference type="GO" id="GO:0071111">
    <property type="term" value="F:cyclic-guanylate-specific phosphodiesterase activity"/>
    <property type="evidence" value="ECO:0007669"/>
    <property type="project" value="UniProtKB-EC"/>
</dbReference>
<dbReference type="InterPro" id="IPR029787">
    <property type="entry name" value="Nucleotide_cyclase"/>
</dbReference>
<proteinExistence type="predicted"/>
<dbReference type="PROSITE" id="PS50883">
    <property type="entry name" value="EAL"/>
    <property type="match status" value="1"/>
</dbReference>
<keyword evidence="1" id="KW-0597">Phosphoprotein</keyword>
<dbReference type="Pfam" id="PF00072">
    <property type="entry name" value="Response_reg"/>
    <property type="match status" value="1"/>
</dbReference>
<feature type="domain" description="PAC" evidence="3">
    <location>
        <begin position="215"/>
        <end position="267"/>
    </location>
</feature>
<feature type="domain" description="Response regulatory" evidence="2">
    <location>
        <begin position="4"/>
        <end position="119"/>
    </location>
</feature>
<keyword evidence="5" id="KW-0378">Hydrolase</keyword>
<dbReference type="Gene3D" id="3.40.50.2300">
    <property type="match status" value="1"/>
</dbReference>
<gene>
    <name evidence="5" type="primary">gmr_1</name>
    <name evidence="5" type="ORF">NCTC10172_00461</name>
</gene>
<feature type="domain" description="EAL" evidence="4">
    <location>
        <begin position="439"/>
        <end position="696"/>
    </location>
</feature>
<dbReference type="RefSeq" id="WP_035368054.1">
    <property type="nucleotide sequence ID" value="NZ_LR215050.1"/>
</dbReference>
<evidence type="ECO:0000313" key="6">
    <source>
        <dbReference type="Proteomes" id="UP000290909"/>
    </source>
</evidence>
<dbReference type="PANTHER" id="PTHR33121">
    <property type="entry name" value="CYCLIC DI-GMP PHOSPHODIESTERASE PDEF"/>
    <property type="match status" value="1"/>
</dbReference>
<accession>A0A449BJ42</accession>
<dbReference type="Pfam" id="PF00990">
    <property type="entry name" value="GGDEF"/>
    <property type="match status" value="1"/>
</dbReference>
<dbReference type="Gene3D" id="3.30.450.20">
    <property type="entry name" value="PAS domain"/>
    <property type="match status" value="1"/>
</dbReference>
<feature type="modified residue" description="4-aspartylphosphate" evidence="1">
    <location>
        <position position="52"/>
    </location>
</feature>
<dbReference type="KEGG" id="ahk:NCTC10172_00461"/>
<dbReference type="InterPro" id="IPR035965">
    <property type="entry name" value="PAS-like_dom_sf"/>
</dbReference>
<evidence type="ECO:0000313" key="5">
    <source>
        <dbReference type="EMBL" id="VEU82450.1"/>
    </source>
</evidence>
<dbReference type="Gene3D" id="3.20.20.450">
    <property type="entry name" value="EAL domain"/>
    <property type="match status" value="1"/>
</dbReference>
<dbReference type="InterPro" id="IPR050706">
    <property type="entry name" value="Cyclic-di-GMP_PDE-like"/>
</dbReference>
<sequence length="698" mass="80749">MPTKVLIINDNQSELLSMKKILTNFDILNALNIKKALDILENSNDINLIILDLKMTQTSGFEFLQKIKESDKYKGIRCIILTNHDDIENEIEGLKLGAIDFIRRPFHLESLRARIDVHILLLTIQDALNQKLDEQKISLDVLLEQAPIGIAISQHNAAEHFAKEKLRINQKYEEITGCTKEELIQTGWAAITHPDDLIKDLEKFNQLKQGDINSYHIEKRIFKPDGKIIWVYLTVATLERLSDTEFNYISLLQDITHKKELELEREYNLYHDKVTGLYNREYFNNLLSNDLKTHSYSKIALIGINLSSIQLIAVNYGYLYSLDLIRQTANALNEFVSSNHQLFVTHETRFLFYMTNYNNRSDVDAFCEQISARLKEVFHNDKIGGGIGVLELQECDRELEIDMISRKLLKASEKSNGLFSKEFEIYYYDDLMDEESKREIIIRNALLDIVNGNNSDNELYVQYQPIYDLKQNKITGFEALGRLHTKELGNIPPLDFISIAEKTKIIIPIGEIITEKSLKFLSDINNEYPNIGVTINVSAIQMYTSDFVTKLLNIIDKYQVNPKNVGLELTESIIVVDYEQINTHLDCLKEEGIQIYIDDFGTGYSSLAREIELKMDFLKIDKYFIDKLIYRDHDKCITGDIISMAHKLGHQTVAEGVEDKIQLEYLRKNNCDRIQGYYYSKPLSKEDAVKFLIQDKKI</sequence>
<dbReference type="EC" id="3.1.4.52" evidence="5"/>
<dbReference type="CDD" id="cd00130">
    <property type="entry name" value="PAS"/>
    <property type="match status" value="1"/>
</dbReference>
<dbReference type="InterPro" id="IPR043128">
    <property type="entry name" value="Rev_trsase/Diguanyl_cyclase"/>
</dbReference>
<dbReference type="SUPFAM" id="SSF55073">
    <property type="entry name" value="Nucleotide cyclase"/>
    <property type="match status" value="1"/>
</dbReference>
<dbReference type="Gene3D" id="3.30.70.270">
    <property type="match status" value="1"/>
</dbReference>
<dbReference type="InterPro" id="IPR000014">
    <property type="entry name" value="PAS"/>
</dbReference>
<protein>
    <submittedName>
        <fullName evidence="5">Cyclic di-GMP phosphodiesterase Gmr</fullName>
        <ecNumber evidence="5">3.1.4.52</ecNumber>
    </submittedName>
</protein>
<evidence type="ECO:0000259" key="3">
    <source>
        <dbReference type="PROSITE" id="PS50113"/>
    </source>
</evidence>
<dbReference type="InterPro" id="IPR035919">
    <property type="entry name" value="EAL_sf"/>
</dbReference>
<dbReference type="PROSITE" id="PS50110">
    <property type="entry name" value="RESPONSE_REGULATORY"/>
    <property type="match status" value="1"/>
</dbReference>
<dbReference type="AlphaFoldDB" id="A0A449BJ42"/>
<dbReference type="InterPro" id="IPR001789">
    <property type="entry name" value="Sig_transdc_resp-reg_receiver"/>
</dbReference>
<dbReference type="STRING" id="1408416.GCA_000702765_00029"/>
<dbReference type="SMART" id="SM00448">
    <property type="entry name" value="REC"/>
    <property type="match status" value="1"/>
</dbReference>
<dbReference type="InterPro" id="IPR011006">
    <property type="entry name" value="CheY-like_superfamily"/>
</dbReference>
<dbReference type="SUPFAM" id="SSF55785">
    <property type="entry name" value="PYP-like sensor domain (PAS domain)"/>
    <property type="match status" value="1"/>
</dbReference>
<name>A0A449BJ42_9MOLU</name>
<dbReference type="InterPro" id="IPR013655">
    <property type="entry name" value="PAS_fold_3"/>
</dbReference>
<dbReference type="Pfam" id="PF00563">
    <property type="entry name" value="EAL"/>
    <property type="match status" value="1"/>
</dbReference>
<dbReference type="InterPro" id="IPR000700">
    <property type="entry name" value="PAS-assoc_C"/>
</dbReference>